<feature type="compositionally biased region" description="Acidic residues" evidence="4">
    <location>
        <begin position="121"/>
        <end position="137"/>
    </location>
</feature>
<evidence type="ECO:0000259" key="6">
    <source>
        <dbReference type="PROSITE" id="PS50222"/>
    </source>
</evidence>
<evidence type="ECO:0000313" key="8">
    <source>
        <dbReference type="WBParaSite" id="Minc3s00480g13050"/>
    </source>
</evidence>
<evidence type="ECO:0000256" key="3">
    <source>
        <dbReference type="ARBA" id="ARBA00022837"/>
    </source>
</evidence>
<dbReference type="Pfam" id="PF13499">
    <property type="entry name" value="EF-hand_7"/>
    <property type="match status" value="1"/>
</dbReference>
<dbReference type="Gene3D" id="1.10.238.10">
    <property type="entry name" value="EF-hand"/>
    <property type="match status" value="3"/>
</dbReference>
<dbReference type="PANTHER" id="PTHR45942">
    <property type="entry name" value="PROTEIN PHOSPATASE 3 REGULATORY SUBUNIT B ALPHA ISOFORM TYPE 1"/>
    <property type="match status" value="1"/>
</dbReference>
<feature type="compositionally biased region" description="Basic and acidic residues" evidence="4">
    <location>
        <begin position="430"/>
        <end position="450"/>
    </location>
</feature>
<evidence type="ECO:0000256" key="1">
    <source>
        <dbReference type="ARBA" id="ARBA00022723"/>
    </source>
</evidence>
<dbReference type="Pfam" id="PF13202">
    <property type="entry name" value="EF-hand_5"/>
    <property type="match status" value="4"/>
</dbReference>
<proteinExistence type="predicted"/>
<feature type="compositionally biased region" description="Acidic residues" evidence="4">
    <location>
        <begin position="345"/>
        <end position="354"/>
    </location>
</feature>
<feature type="chain" id="PRO_5036758726" evidence="5">
    <location>
        <begin position="23"/>
        <end position="473"/>
    </location>
</feature>
<keyword evidence="2" id="KW-0677">Repeat</keyword>
<dbReference type="SMART" id="SM00054">
    <property type="entry name" value="EFh"/>
    <property type="match status" value="6"/>
</dbReference>
<dbReference type="GO" id="GO:0005509">
    <property type="term" value="F:calcium ion binding"/>
    <property type="evidence" value="ECO:0007669"/>
    <property type="project" value="InterPro"/>
</dbReference>
<sequence length="473" mass="53463">MIKHIVTTVNTVVLVCLTLTDGRVIWPAREQSEVSPSYYGGKTAQNPFELFKIIDVDDDGQLGLEEAANWFSQLKNQTKDDTLGDIEFRLLFKEADENSDGFIQFEEMDKALKLAFGNGFESDESDDEDEHEDVEEREDSHAIGLKPPTDVSAISKPTKLFEIIDSDNDGKITFVEASEWFSKMKNQSMDYTSDDKEFRNLFKATDKNSDGFIQPEELRQVEVLARALAANFLPNKNSIQAIAMEQTSAMEQAPAMETPQNHPKELTPLYYDVKKLFKIIDVNMDAKISFEEAADWFSKLKNETKSDMLGDLEFNLLFTEADKNHDGFIEFEEMDNVLKLAFENDTGESNEDDSDAKGNVSDNKENVSDNKEKVSDNKESVSDTKENVSDNKEAVSDKNETVSDNKENVSDNKENVSDKNETVSDGNVLDNKENVSDNKDKVSDNKENASDTKNILDSNKNFLLQKQSVHIRF</sequence>
<dbReference type="Proteomes" id="UP000887563">
    <property type="component" value="Unplaced"/>
</dbReference>
<evidence type="ECO:0000256" key="4">
    <source>
        <dbReference type="SAM" id="MobiDB-lite"/>
    </source>
</evidence>
<dbReference type="PROSITE" id="PS00018">
    <property type="entry name" value="EF_HAND_1"/>
    <property type="match status" value="3"/>
</dbReference>
<feature type="region of interest" description="Disordered" evidence="4">
    <location>
        <begin position="345"/>
        <end position="453"/>
    </location>
</feature>
<evidence type="ECO:0000256" key="5">
    <source>
        <dbReference type="SAM" id="SignalP"/>
    </source>
</evidence>
<keyword evidence="5" id="KW-0732">Signal</keyword>
<dbReference type="InterPro" id="IPR011992">
    <property type="entry name" value="EF-hand-dom_pair"/>
</dbReference>
<feature type="domain" description="EF-hand" evidence="6">
    <location>
        <begin position="152"/>
        <end position="187"/>
    </location>
</feature>
<dbReference type="SUPFAM" id="SSF47473">
    <property type="entry name" value="EF-hand"/>
    <property type="match status" value="2"/>
</dbReference>
<feature type="compositionally biased region" description="Basic and acidic residues" evidence="4">
    <location>
        <begin position="362"/>
        <end position="422"/>
    </location>
</feature>
<dbReference type="AlphaFoldDB" id="A0A914LFF4"/>
<dbReference type="InterPro" id="IPR018247">
    <property type="entry name" value="EF_Hand_1_Ca_BS"/>
</dbReference>
<feature type="domain" description="EF-hand" evidence="6">
    <location>
        <begin position="309"/>
        <end position="344"/>
    </location>
</feature>
<dbReference type="CDD" id="cd00051">
    <property type="entry name" value="EFh"/>
    <property type="match status" value="3"/>
</dbReference>
<accession>A0A914LFF4</accession>
<keyword evidence="3" id="KW-0106">Calcium</keyword>
<organism evidence="7 8">
    <name type="scientific">Meloidogyne incognita</name>
    <name type="common">Southern root-knot nematode worm</name>
    <name type="synonym">Oxyuris incognita</name>
    <dbReference type="NCBI Taxonomy" id="6306"/>
    <lineage>
        <taxon>Eukaryota</taxon>
        <taxon>Metazoa</taxon>
        <taxon>Ecdysozoa</taxon>
        <taxon>Nematoda</taxon>
        <taxon>Chromadorea</taxon>
        <taxon>Rhabditida</taxon>
        <taxon>Tylenchina</taxon>
        <taxon>Tylenchomorpha</taxon>
        <taxon>Tylenchoidea</taxon>
        <taxon>Meloidogynidae</taxon>
        <taxon>Meloidogyninae</taxon>
        <taxon>Meloidogyne</taxon>
        <taxon>Meloidogyne incognita group</taxon>
    </lineage>
</organism>
<feature type="domain" description="EF-hand" evidence="6">
    <location>
        <begin position="83"/>
        <end position="118"/>
    </location>
</feature>
<dbReference type="WBParaSite" id="Minc3s00480g13050">
    <property type="protein sequence ID" value="Minc3s00480g13050"/>
    <property type="gene ID" value="Minc3s00480g13050"/>
</dbReference>
<feature type="domain" description="EF-hand" evidence="6">
    <location>
        <begin position="42"/>
        <end position="77"/>
    </location>
</feature>
<keyword evidence="1" id="KW-0479">Metal-binding</keyword>
<reference evidence="8" key="1">
    <citation type="submission" date="2022-11" db="UniProtKB">
        <authorList>
            <consortium name="WormBaseParasite"/>
        </authorList>
    </citation>
    <scope>IDENTIFICATION</scope>
</reference>
<evidence type="ECO:0000313" key="7">
    <source>
        <dbReference type="Proteomes" id="UP000887563"/>
    </source>
</evidence>
<feature type="region of interest" description="Disordered" evidence="4">
    <location>
        <begin position="119"/>
        <end position="149"/>
    </location>
</feature>
<dbReference type="PROSITE" id="PS50222">
    <property type="entry name" value="EF_HAND_2"/>
    <property type="match status" value="6"/>
</dbReference>
<feature type="signal peptide" evidence="5">
    <location>
        <begin position="1"/>
        <end position="22"/>
    </location>
</feature>
<dbReference type="InterPro" id="IPR002048">
    <property type="entry name" value="EF_hand_dom"/>
</dbReference>
<evidence type="ECO:0000256" key="2">
    <source>
        <dbReference type="ARBA" id="ARBA00022737"/>
    </source>
</evidence>
<feature type="domain" description="EF-hand" evidence="6">
    <location>
        <begin position="272"/>
        <end position="303"/>
    </location>
</feature>
<name>A0A914LFF4_MELIC</name>
<protein>
    <submittedName>
        <fullName evidence="8">EF-hand domain-containing protein</fullName>
    </submittedName>
</protein>
<keyword evidence="7" id="KW-1185">Reference proteome</keyword>
<feature type="domain" description="EF-hand" evidence="6">
    <location>
        <begin position="193"/>
        <end position="228"/>
    </location>
</feature>